<comment type="pathway">
    <text evidence="8">Quinol/quinone metabolism; menaquinone biosynthesis; menaquinol from 1,4-dihydroxy-2-naphthoate: step 1/2.</text>
</comment>
<dbReference type="Proteomes" id="UP000242972">
    <property type="component" value="Unassembled WGS sequence"/>
</dbReference>
<protein>
    <recommendedName>
        <fullName evidence="8 9">1,4-dihydroxy-2-naphthoate octaprenyltransferase</fullName>
        <shortName evidence="8">DHNA-octaprenyltransferase</shortName>
        <ecNumber evidence="8 9">2.5.1.74</ecNumber>
    </recommendedName>
</protein>
<dbReference type="EMBL" id="PXYW01000006">
    <property type="protein sequence ID" value="PSR34775.1"/>
    <property type="molecule type" value="Genomic_DNA"/>
</dbReference>
<keyword evidence="2 8" id="KW-0474">Menaquinone biosynthesis</keyword>
<feature type="transmembrane region" description="Helical" evidence="8">
    <location>
        <begin position="236"/>
        <end position="255"/>
    </location>
</feature>
<comment type="catalytic activity">
    <reaction evidence="8">
        <text>an all-trans-polyprenyl diphosphate + 1,4-dihydroxy-2-naphthoate + H(+) = a 2-demethylmenaquinol + CO2 + diphosphate</text>
        <dbReference type="Rhea" id="RHEA:26478"/>
        <dbReference type="Rhea" id="RHEA-COMP:9563"/>
        <dbReference type="Rhea" id="RHEA-COMP:9564"/>
        <dbReference type="ChEBI" id="CHEBI:11173"/>
        <dbReference type="ChEBI" id="CHEBI:15378"/>
        <dbReference type="ChEBI" id="CHEBI:16526"/>
        <dbReference type="ChEBI" id="CHEBI:33019"/>
        <dbReference type="ChEBI" id="CHEBI:55437"/>
        <dbReference type="ChEBI" id="CHEBI:58914"/>
        <dbReference type="EC" id="2.5.1.74"/>
    </reaction>
</comment>
<dbReference type="InterPro" id="IPR026046">
    <property type="entry name" value="UBIAD1"/>
</dbReference>
<keyword evidence="6 8" id="KW-1133">Transmembrane helix</keyword>
<dbReference type="PANTHER" id="PTHR13929:SF0">
    <property type="entry name" value="UBIA PRENYLTRANSFERASE DOMAIN-CONTAINING PROTEIN 1"/>
    <property type="match status" value="1"/>
</dbReference>
<proteinExistence type="inferred from homology"/>
<dbReference type="InterPro" id="IPR004657">
    <property type="entry name" value="MenA"/>
</dbReference>
<dbReference type="InterPro" id="IPR044878">
    <property type="entry name" value="UbiA_sf"/>
</dbReference>
<gene>
    <name evidence="8 10" type="primary">menA</name>
    <name evidence="10" type="ORF">C7B46_03430</name>
</gene>
<feature type="transmembrane region" description="Helical" evidence="8">
    <location>
        <begin position="169"/>
        <end position="187"/>
    </location>
</feature>
<keyword evidence="7 8" id="KW-0472">Membrane</keyword>
<dbReference type="Pfam" id="PF01040">
    <property type="entry name" value="UbiA"/>
    <property type="match status" value="1"/>
</dbReference>
<evidence type="ECO:0000256" key="2">
    <source>
        <dbReference type="ARBA" id="ARBA00022428"/>
    </source>
</evidence>
<reference evidence="10 11" key="1">
    <citation type="journal article" date="2014" name="BMC Genomics">
        <title>Comparison of environmental and isolate Sulfobacillus genomes reveals diverse carbon, sulfur, nitrogen, and hydrogen metabolisms.</title>
        <authorList>
            <person name="Justice N.B."/>
            <person name="Norman A."/>
            <person name="Brown C.T."/>
            <person name="Singh A."/>
            <person name="Thomas B.C."/>
            <person name="Banfield J.F."/>
        </authorList>
    </citation>
    <scope>NUCLEOTIDE SEQUENCE [LARGE SCALE GENOMIC DNA]</scope>
    <source>
        <strain evidence="10">AMDSBA4</strain>
    </source>
</reference>
<evidence type="ECO:0000256" key="8">
    <source>
        <dbReference type="HAMAP-Rule" id="MF_01937"/>
    </source>
</evidence>
<dbReference type="CDD" id="cd13962">
    <property type="entry name" value="PT_UbiA_UBIAD1"/>
    <property type="match status" value="1"/>
</dbReference>
<evidence type="ECO:0000256" key="5">
    <source>
        <dbReference type="ARBA" id="ARBA00022692"/>
    </source>
</evidence>
<evidence type="ECO:0000313" key="11">
    <source>
        <dbReference type="Proteomes" id="UP000242972"/>
    </source>
</evidence>
<dbReference type="EC" id="2.5.1.74" evidence="8 9"/>
<evidence type="ECO:0000256" key="4">
    <source>
        <dbReference type="ARBA" id="ARBA00022679"/>
    </source>
</evidence>
<dbReference type="GO" id="GO:0005886">
    <property type="term" value="C:plasma membrane"/>
    <property type="evidence" value="ECO:0007669"/>
    <property type="project" value="UniProtKB-SubCell"/>
</dbReference>
<organism evidence="10 11">
    <name type="scientific">Sulfobacillus benefaciens</name>
    <dbReference type="NCBI Taxonomy" id="453960"/>
    <lineage>
        <taxon>Bacteria</taxon>
        <taxon>Bacillati</taxon>
        <taxon>Bacillota</taxon>
        <taxon>Clostridia</taxon>
        <taxon>Eubacteriales</taxon>
        <taxon>Clostridiales Family XVII. Incertae Sedis</taxon>
        <taxon>Sulfobacillus</taxon>
    </lineage>
</organism>
<feature type="transmembrane region" description="Helical" evidence="8">
    <location>
        <begin position="88"/>
        <end position="107"/>
    </location>
</feature>
<feature type="transmembrane region" description="Helical" evidence="8">
    <location>
        <begin position="113"/>
        <end position="132"/>
    </location>
</feature>
<comment type="caution">
    <text evidence="10">The sequence shown here is derived from an EMBL/GenBank/DDBJ whole genome shotgun (WGS) entry which is preliminary data.</text>
</comment>
<comment type="similarity">
    <text evidence="8">Belongs to the MenA family. Type 1 subfamily.</text>
</comment>
<keyword evidence="4 8" id="KW-0808">Transferase</keyword>
<accession>A0A2T2XJW7</accession>
<dbReference type="PIRSF" id="PIRSF005355">
    <property type="entry name" value="UBIAD1"/>
    <property type="match status" value="1"/>
</dbReference>
<dbReference type="AlphaFoldDB" id="A0A2T2XJW7"/>
<evidence type="ECO:0000256" key="1">
    <source>
        <dbReference type="ARBA" id="ARBA00004141"/>
    </source>
</evidence>
<dbReference type="Gene3D" id="1.10.357.140">
    <property type="entry name" value="UbiA prenyltransferase"/>
    <property type="match status" value="1"/>
</dbReference>
<dbReference type="NCBIfam" id="TIGR00751">
    <property type="entry name" value="menA"/>
    <property type="match status" value="1"/>
</dbReference>
<keyword evidence="5 8" id="KW-0812">Transmembrane</keyword>
<keyword evidence="3 8" id="KW-1003">Cell membrane</keyword>
<evidence type="ECO:0000313" key="10">
    <source>
        <dbReference type="EMBL" id="PSR34775.1"/>
    </source>
</evidence>
<dbReference type="HAMAP" id="MF_01937">
    <property type="entry name" value="MenA_1"/>
    <property type="match status" value="1"/>
</dbReference>
<dbReference type="InterPro" id="IPR000537">
    <property type="entry name" value="UbiA_prenyltransferase"/>
</dbReference>
<evidence type="ECO:0000256" key="6">
    <source>
        <dbReference type="ARBA" id="ARBA00022989"/>
    </source>
</evidence>
<evidence type="ECO:0000256" key="9">
    <source>
        <dbReference type="NCBIfam" id="TIGR00751"/>
    </source>
</evidence>
<dbReference type="UniPathway" id="UPA00079">
    <property type="reaction ID" value="UER00168"/>
</dbReference>
<name>A0A2T2XJW7_9FIRM</name>
<feature type="transmembrane region" description="Helical" evidence="8">
    <location>
        <begin position="208"/>
        <end position="230"/>
    </location>
</feature>
<comment type="function">
    <text evidence="8">Conversion of 1,4-dihydroxy-2-naphthoate (DHNA) to demethylmenaquinone (DMK).</text>
</comment>
<evidence type="ECO:0000256" key="7">
    <source>
        <dbReference type="ARBA" id="ARBA00023136"/>
    </source>
</evidence>
<dbReference type="PANTHER" id="PTHR13929">
    <property type="entry name" value="1,4-DIHYDROXY-2-NAPHTHOATE OCTAPRENYLTRANSFERASE"/>
    <property type="match status" value="1"/>
</dbReference>
<dbReference type="GO" id="GO:0009234">
    <property type="term" value="P:menaquinone biosynthetic process"/>
    <property type="evidence" value="ECO:0007669"/>
    <property type="project" value="UniProtKB-UniRule"/>
</dbReference>
<evidence type="ECO:0000256" key="3">
    <source>
        <dbReference type="ARBA" id="ARBA00022475"/>
    </source>
</evidence>
<comment type="subcellular location">
    <subcellularLocation>
        <location evidence="8">Cell membrane</location>
        <topology evidence="8">Multi-pass membrane protein</topology>
    </subcellularLocation>
    <subcellularLocation>
        <location evidence="1">Membrane</location>
        <topology evidence="1">Multi-pass membrane protein</topology>
    </subcellularLocation>
</comment>
<dbReference type="GO" id="GO:0046428">
    <property type="term" value="F:1,4-dihydroxy-2-naphthoate polyprenyltransferase activity"/>
    <property type="evidence" value="ECO:0007669"/>
    <property type="project" value="UniProtKB-UniRule"/>
</dbReference>
<sequence>MTVQQFMRVARPPTLTATVVPLFAGGAIAWTTGHFVWWCWLDMMAIAFIMQIAANMLNEYFDWRRGEDTIESLGIGGIIVSGEVTPQAVLRSALLLYGIALILGLILVWFRGYILLIIGLLAILGGFLYTGGPYPISATPFGELMVLTIMGPLEVLGTTYAAAGEMTTTAWIISWPVGISVATILLANNLRDRVKDAQHGRRTIPIVLGIDGGFKVLESMVLIILLWITGAVILKALPLAMLVIWIALPLAILTVRQLQAPHALRKAVPIIGRLHLIFGVLITVGILWSRIGH</sequence>
<feature type="transmembrane region" description="Helical" evidence="8">
    <location>
        <begin position="267"/>
        <end position="288"/>
    </location>
</feature>
<dbReference type="GO" id="GO:0042371">
    <property type="term" value="P:vitamin K biosynthetic process"/>
    <property type="evidence" value="ECO:0007669"/>
    <property type="project" value="TreeGrafter"/>
</dbReference>